<keyword evidence="5" id="KW-1185">Reference proteome</keyword>
<evidence type="ECO:0000313" key="4">
    <source>
        <dbReference type="EMBL" id="QSQ14220.1"/>
    </source>
</evidence>
<dbReference type="InterPro" id="IPR050574">
    <property type="entry name" value="HPF/YfiA_ribosome-assoc"/>
</dbReference>
<proteinExistence type="predicted"/>
<dbReference type="Proteomes" id="UP000663090">
    <property type="component" value="Chromosome"/>
</dbReference>
<dbReference type="Pfam" id="PF02482">
    <property type="entry name" value="Ribosomal_S30AE"/>
    <property type="match status" value="1"/>
</dbReference>
<dbReference type="InterPro" id="IPR036567">
    <property type="entry name" value="RHF-like"/>
</dbReference>
<dbReference type="InterPro" id="IPR003489">
    <property type="entry name" value="RHF/RaiA"/>
</dbReference>
<dbReference type="SUPFAM" id="SSF69754">
    <property type="entry name" value="Ribosome binding protein Y (YfiA homologue)"/>
    <property type="match status" value="1"/>
</dbReference>
<dbReference type="CDD" id="cd00552">
    <property type="entry name" value="RaiA"/>
    <property type="match status" value="1"/>
</dbReference>
<dbReference type="Gene3D" id="3.30.160.100">
    <property type="entry name" value="Ribosome hibernation promotion factor-like"/>
    <property type="match status" value="1"/>
</dbReference>
<evidence type="ECO:0000256" key="2">
    <source>
        <dbReference type="ARBA" id="ARBA00038695"/>
    </source>
</evidence>
<reference evidence="4 5" key="1">
    <citation type="submission" date="2021-02" db="EMBL/GenBank/DDBJ databases">
        <title>De Novo genome assembly of isolated myxobacteria.</title>
        <authorList>
            <person name="Stevens D.C."/>
        </authorList>
    </citation>
    <scope>NUCLEOTIDE SEQUENCE [LARGE SCALE GENOMIC DNA]</scope>
    <source>
        <strain evidence="4 5">SCHIC003</strain>
    </source>
</reference>
<organism evidence="4 5">
    <name type="scientific">Myxococcus landrumensis</name>
    <dbReference type="NCBI Taxonomy" id="2813577"/>
    <lineage>
        <taxon>Bacteria</taxon>
        <taxon>Pseudomonadati</taxon>
        <taxon>Myxococcota</taxon>
        <taxon>Myxococcia</taxon>
        <taxon>Myxococcales</taxon>
        <taxon>Cystobacterineae</taxon>
        <taxon>Myxococcaceae</taxon>
        <taxon>Myxococcus</taxon>
    </lineage>
</organism>
<evidence type="ECO:0000313" key="5">
    <source>
        <dbReference type="Proteomes" id="UP000663090"/>
    </source>
</evidence>
<accession>A0ABX7N658</accession>
<dbReference type="RefSeq" id="WP_206716011.1">
    <property type="nucleotide sequence ID" value="NZ_CP071091.1"/>
</dbReference>
<name>A0ABX7N658_9BACT</name>
<keyword evidence="1" id="KW-0810">Translation regulation</keyword>
<protein>
    <recommendedName>
        <fullName evidence="3">Ribosome hibernation promoting factor</fullName>
    </recommendedName>
</protein>
<dbReference type="EMBL" id="CP071091">
    <property type="protein sequence ID" value="QSQ14220.1"/>
    <property type="molecule type" value="Genomic_DNA"/>
</dbReference>
<gene>
    <name evidence="4" type="primary">raiA</name>
    <name evidence="4" type="ORF">JY572_38940</name>
</gene>
<dbReference type="NCBIfam" id="TIGR00741">
    <property type="entry name" value="yfiA"/>
    <property type="match status" value="1"/>
</dbReference>
<dbReference type="PANTHER" id="PTHR33231">
    <property type="entry name" value="30S RIBOSOMAL PROTEIN"/>
    <property type="match status" value="1"/>
</dbReference>
<dbReference type="PANTHER" id="PTHR33231:SF1">
    <property type="entry name" value="30S RIBOSOMAL PROTEIN"/>
    <property type="match status" value="1"/>
</dbReference>
<evidence type="ECO:0000256" key="1">
    <source>
        <dbReference type="ARBA" id="ARBA00022845"/>
    </source>
</evidence>
<comment type="subunit">
    <text evidence="2">Associates exclusively with 100S ribosomes, which are dimers of 70S ribosomes.</text>
</comment>
<evidence type="ECO:0000256" key="3">
    <source>
        <dbReference type="ARBA" id="ARBA00041148"/>
    </source>
</evidence>
<sequence length="119" mass="13406">MKVLMRGVHLTLTGPLREYLQEHLVRHIERYADDEAAEVDIALVDINGPKGGVDKECRVTVRMPNFAPVHVTETAETLFHAIDAARDRLERSLKRAVDRRRDVHTAGLPDDVAANVPNY</sequence>